<keyword evidence="2" id="KW-0597">Phosphoprotein</keyword>
<reference evidence="9 10" key="1">
    <citation type="submission" date="2019-04" db="EMBL/GenBank/DDBJ databases">
        <title>Microbes associate with the intestines of laboratory mice.</title>
        <authorList>
            <person name="Navarre W."/>
            <person name="Wong E."/>
            <person name="Huang K."/>
            <person name="Tropini C."/>
            <person name="Ng K."/>
            <person name="Yu B."/>
        </authorList>
    </citation>
    <scope>NUCLEOTIDE SEQUENCE [LARGE SCALE GENOMIC DNA]</scope>
    <source>
        <strain evidence="9 10">NM50_B9-20</strain>
    </source>
</reference>
<dbReference type="SUPFAM" id="SSF52794">
    <property type="entry name" value="PTS system IIB component-like"/>
    <property type="match status" value="1"/>
</dbReference>
<dbReference type="EMBL" id="SRYR01000022">
    <property type="protein sequence ID" value="TGY38968.1"/>
    <property type="molecule type" value="Genomic_DNA"/>
</dbReference>
<dbReference type="InterPro" id="IPR013012">
    <property type="entry name" value="PTS_EIIB_3"/>
</dbReference>
<dbReference type="PANTHER" id="PTHR34581:SF2">
    <property type="entry name" value="PTS SYSTEM N,N'-DIACETYLCHITOBIOSE-SPECIFIC EIIB COMPONENT"/>
    <property type="match status" value="1"/>
</dbReference>
<feature type="modified residue" description="Phosphocysteine; by EIIA" evidence="7">
    <location>
        <position position="10"/>
    </location>
</feature>
<evidence type="ECO:0000256" key="5">
    <source>
        <dbReference type="ARBA" id="ARBA00022683"/>
    </source>
</evidence>
<dbReference type="Proteomes" id="UP000306888">
    <property type="component" value="Unassembled WGS sequence"/>
</dbReference>
<proteinExistence type="predicted"/>
<dbReference type="Pfam" id="PF02302">
    <property type="entry name" value="PTS_IIB"/>
    <property type="match status" value="1"/>
</dbReference>
<evidence type="ECO:0000256" key="3">
    <source>
        <dbReference type="ARBA" id="ARBA00022597"/>
    </source>
</evidence>
<evidence type="ECO:0000259" key="8">
    <source>
        <dbReference type="PROSITE" id="PS51100"/>
    </source>
</evidence>
<organism evidence="9 10">
    <name type="scientific">Clostridium sartagoforme</name>
    <dbReference type="NCBI Taxonomy" id="84031"/>
    <lineage>
        <taxon>Bacteria</taxon>
        <taxon>Bacillati</taxon>
        <taxon>Bacillota</taxon>
        <taxon>Clostridia</taxon>
        <taxon>Eubacteriales</taxon>
        <taxon>Clostridiaceae</taxon>
        <taxon>Clostridium</taxon>
    </lineage>
</organism>
<dbReference type="RefSeq" id="WP_136008323.1">
    <property type="nucleotide sequence ID" value="NZ_SRYR01000022.1"/>
</dbReference>
<evidence type="ECO:0000313" key="10">
    <source>
        <dbReference type="Proteomes" id="UP000306888"/>
    </source>
</evidence>
<evidence type="ECO:0000256" key="6">
    <source>
        <dbReference type="ARBA" id="ARBA00022777"/>
    </source>
</evidence>
<keyword evidence="5" id="KW-0598">Phosphotransferase system</keyword>
<dbReference type="PROSITE" id="PS51100">
    <property type="entry name" value="PTS_EIIB_TYPE_3"/>
    <property type="match status" value="1"/>
</dbReference>
<dbReference type="PANTHER" id="PTHR34581">
    <property type="entry name" value="PTS SYSTEM N,N'-DIACETYLCHITOBIOSE-SPECIFIC EIIB COMPONENT"/>
    <property type="match status" value="1"/>
</dbReference>
<evidence type="ECO:0000256" key="7">
    <source>
        <dbReference type="PROSITE-ProRule" id="PRU00423"/>
    </source>
</evidence>
<keyword evidence="1" id="KW-0813">Transport</keyword>
<accession>A0A4S2DAV8</accession>
<dbReference type="AlphaFoldDB" id="A0A4S2DAV8"/>
<name>A0A4S2DAV8_9CLOT</name>
<keyword evidence="4" id="KW-0808">Transferase</keyword>
<dbReference type="GO" id="GO:0008982">
    <property type="term" value="F:protein-N(PI)-phosphohistidine-sugar phosphotransferase activity"/>
    <property type="evidence" value="ECO:0007669"/>
    <property type="project" value="InterPro"/>
</dbReference>
<sequence length="103" mass="11421">MEIKRIFLCCGAGMSSGFLAQALRKAAKKKKVLVEVLATAESEVDSYIAKVDILLVAPHMKYVFDTLRQKAEENGVKMEIIPEDIYGEIDGEGLLDFVLEKLS</sequence>
<keyword evidence="6" id="KW-0418">Kinase</keyword>
<dbReference type="InterPro" id="IPR036095">
    <property type="entry name" value="PTS_EIIB-like_sf"/>
</dbReference>
<dbReference type="Gene3D" id="3.40.50.2300">
    <property type="match status" value="1"/>
</dbReference>
<dbReference type="InterPro" id="IPR003501">
    <property type="entry name" value="PTS_EIIB_2/3"/>
</dbReference>
<protein>
    <submittedName>
        <fullName evidence="9">PTS sugar transporter subunit IIB</fullName>
    </submittedName>
</protein>
<dbReference type="GO" id="GO:0016301">
    <property type="term" value="F:kinase activity"/>
    <property type="evidence" value="ECO:0007669"/>
    <property type="project" value="UniProtKB-KW"/>
</dbReference>
<dbReference type="GO" id="GO:0009401">
    <property type="term" value="P:phosphoenolpyruvate-dependent sugar phosphotransferase system"/>
    <property type="evidence" value="ECO:0007669"/>
    <property type="project" value="UniProtKB-KW"/>
</dbReference>
<dbReference type="OrthoDB" id="9808134at2"/>
<keyword evidence="3 9" id="KW-0762">Sugar transport</keyword>
<dbReference type="InterPro" id="IPR051819">
    <property type="entry name" value="PTS_sugar-specific_EIIB"/>
</dbReference>
<evidence type="ECO:0000256" key="4">
    <source>
        <dbReference type="ARBA" id="ARBA00022679"/>
    </source>
</evidence>
<keyword evidence="10" id="KW-1185">Reference proteome</keyword>
<gene>
    <name evidence="9" type="ORF">E5347_16515</name>
</gene>
<comment type="caution">
    <text evidence="9">The sequence shown here is derived from an EMBL/GenBank/DDBJ whole genome shotgun (WGS) entry which is preliminary data.</text>
</comment>
<evidence type="ECO:0000256" key="1">
    <source>
        <dbReference type="ARBA" id="ARBA00022448"/>
    </source>
</evidence>
<feature type="domain" description="PTS EIIB type-3" evidence="8">
    <location>
        <begin position="3"/>
        <end position="103"/>
    </location>
</feature>
<evidence type="ECO:0000313" key="9">
    <source>
        <dbReference type="EMBL" id="TGY38968.1"/>
    </source>
</evidence>
<evidence type="ECO:0000256" key="2">
    <source>
        <dbReference type="ARBA" id="ARBA00022553"/>
    </source>
</evidence>